<dbReference type="Proteomes" id="UP000479190">
    <property type="component" value="Unassembled WGS sequence"/>
</dbReference>
<keyword evidence="3" id="KW-1185">Reference proteome</keyword>
<protein>
    <submittedName>
        <fullName evidence="2">Uncharacterized protein</fullName>
    </submittedName>
</protein>
<proteinExistence type="predicted"/>
<organism evidence="2 3">
    <name type="scientific">Trichogramma brassicae</name>
    <dbReference type="NCBI Taxonomy" id="86971"/>
    <lineage>
        <taxon>Eukaryota</taxon>
        <taxon>Metazoa</taxon>
        <taxon>Ecdysozoa</taxon>
        <taxon>Arthropoda</taxon>
        <taxon>Hexapoda</taxon>
        <taxon>Insecta</taxon>
        <taxon>Pterygota</taxon>
        <taxon>Neoptera</taxon>
        <taxon>Endopterygota</taxon>
        <taxon>Hymenoptera</taxon>
        <taxon>Apocrita</taxon>
        <taxon>Proctotrupomorpha</taxon>
        <taxon>Chalcidoidea</taxon>
        <taxon>Trichogrammatidae</taxon>
        <taxon>Trichogramma</taxon>
    </lineage>
</organism>
<gene>
    <name evidence="2" type="ORF">TBRA_LOCUS16611</name>
</gene>
<evidence type="ECO:0000313" key="2">
    <source>
        <dbReference type="EMBL" id="CAB0045059.1"/>
    </source>
</evidence>
<reference evidence="2 3" key="1">
    <citation type="submission" date="2020-02" db="EMBL/GenBank/DDBJ databases">
        <authorList>
            <person name="Ferguson B K."/>
        </authorList>
    </citation>
    <scope>NUCLEOTIDE SEQUENCE [LARGE SCALE GENOMIC DNA]</scope>
</reference>
<evidence type="ECO:0000256" key="1">
    <source>
        <dbReference type="SAM" id="MobiDB-lite"/>
    </source>
</evidence>
<evidence type="ECO:0000313" key="3">
    <source>
        <dbReference type="Proteomes" id="UP000479190"/>
    </source>
</evidence>
<sequence length="280" mass="30541">MACRRSAAEAVRRAIRPHTAGRDVAGAPAAVAAQSILATTDAAVLPQLIRMWPSFSALGGQVIRQRATAACVPAYRPPHAPSVLTTSLLRCGAPSDLPSSSAIDRLLGGTLVEVPDLDHDLPDPHTELNNGRLRTVDLEVRGFVLRTRSISHAQYERNSSVRRAHATPSARLESKEFPPLLGVGRKPRWRPYIPPAHEEGEGAFPPLQIDGRGDPPPSAPQSPTLRRAPPEQEPFRSRTSGRVQDVPHNTAGNPPLIDQDSAPPRIIYNIRTYRWNKQKT</sequence>
<accession>A0A6H5J3M4</accession>
<feature type="region of interest" description="Disordered" evidence="1">
    <location>
        <begin position="155"/>
        <end position="263"/>
    </location>
</feature>
<name>A0A6H5J3M4_9HYME</name>
<dbReference type="EMBL" id="CADCXV010001523">
    <property type="protein sequence ID" value="CAB0045059.1"/>
    <property type="molecule type" value="Genomic_DNA"/>
</dbReference>
<dbReference type="AlphaFoldDB" id="A0A6H5J3M4"/>